<accession>A0A5E6M8T0</accession>
<dbReference type="Proteomes" id="UP000334923">
    <property type="component" value="Unassembled WGS sequence"/>
</dbReference>
<reference evidence="8 9" key="1">
    <citation type="submission" date="2019-09" db="EMBL/GenBank/DDBJ databases">
        <authorList>
            <person name="Cremers G."/>
        </authorList>
    </citation>
    <scope>NUCLEOTIDE SEQUENCE [LARGE SCALE GENOMIC DNA]</scope>
    <source>
        <strain evidence="8">4A</strain>
    </source>
</reference>
<keyword evidence="4" id="KW-0350">Heme biosynthesis</keyword>
<gene>
    <name evidence="8" type="primary">COX15</name>
    <name evidence="8" type="synonym">ctaA</name>
    <name evidence="8" type="ORF">MAMT_00794</name>
</gene>
<evidence type="ECO:0000256" key="6">
    <source>
        <dbReference type="ARBA" id="ARBA00023444"/>
    </source>
</evidence>
<dbReference type="AlphaFoldDB" id="A0A5E6M8T0"/>
<feature type="transmembrane region" description="Helical" evidence="7">
    <location>
        <begin position="19"/>
        <end position="41"/>
    </location>
</feature>
<dbReference type="InterPro" id="IPR003780">
    <property type="entry name" value="COX15/CtaA_fam"/>
</dbReference>
<name>A0A5E6M8T0_9BACT</name>
<sequence length="202" mass="21473">LPAGSGASAKTGPQTPPSWLPGAFLSLCLLLYLQLLVAAAMRHAHAWLSIPDFPTAYGHLWPQITETDLVQINAGRMAKNIAPTSLFQIHLQLVHRGLALLILLCAVALSAGVLGKERRGPLRRTVLWFLVLTAVQIGIGASVIWSGKSVFPTTVHVLLGAGLFLLAVLGAGIAYRHRWLAARESLAGGNSPLGDTRKECPA</sequence>
<evidence type="ECO:0000313" key="9">
    <source>
        <dbReference type="Proteomes" id="UP000334923"/>
    </source>
</evidence>
<dbReference type="GO" id="GO:0016020">
    <property type="term" value="C:membrane"/>
    <property type="evidence" value="ECO:0007669"/>
    <property type="project" value="UniProtKB-SubCell"/>
</dbReference>
<evidence type="ECO:0000256" key="2">
    <source>
        <dbReference type="ARBA" id="ARBA00022692"/>
    </source>
</evidence>
<dbReference type="Pfam" id="PF02628">
    <property type="entry name" value="COX15-CtaA"/>
    <property type="match status" value="1"/>
</dbReference>
<evidence type="ECO:0000256" key="7">
    <source>
        <dbReference type="SAM" id="Phobius"/>
    </source>
</evidence>
<protein>
    <submittedName>
        <fullName evidence="8">Partial cytochrome c oxidase assembly protein subunit 15</fullName>
    </submittedName>
</protein>
<evidence type="ECO:0000256" key="3">
    <source>
        <dbReference type="ARBA" id="ARBA00022989"/>
    </source>
</evidence>
<keyword evidence="2 7" id="KW-0812">Transmembrane</keyword>
<organism evidence="8 9">
    <name type="scientific">Methylacidimicrobium tartarophylax</name>
    <dbReference type="NCBI Taxonomy" id="1041768"/>
    <lineage>
        <taxon>Bacteria</taxon>
        <taxon>Pseudomonadati</taxon>
        <taxon>Verrucomicrobiota</taxon>
        <taxon>Methylacidimicrobium</taxon>
    </lineage>
</organism>
<dbReference type="GO" id="GO:0006784">
    <property type="term" value="P:heme A biosynthetic process"/>
    <property type="evidence" value="ECO:0007669"/>
    <property type="project" value="InterPro"/>
</dbReference>
<feature type="transmembrane region" description="Helical" evidence="7">
    <location>
        <begin position="126"/>
        <end position="145"/>
    </location>
</feature>
<dbReference type="EMBL" id="CABFVA020000031">
    <property type="protein sequence ID" value="VVM05794.1"/>
    <property type="molecule type" value="Genomic_DNA"/>
</dbReference>
<keyword evidence="5 7" id="KW-0472">Membrane</keyword>
<evidence type="ECO:0000313" key="8">
    <source>
        <dbReference type="EMBL" id="VVM05794.1"/>
    </source>
</evidence>
<comment type="subcellular location">
    <subcellularLocation>
        <location evidence="1">Membrane</location>
        <topology evidence="1">Multi-pass membrane protein</topology>
    </subcellularLocation>
</comment>
<dbReference type="RefSeq" id="WP_178086906.1">
    <property type="nucleotide sequence ID" value="NZ_CABFVA020000031.1"/>
</dbReference>
<keyword evidence="3 7" id="KW-1133">Transmembrane helix</keyword>
<feature type="non-terminal residue" evidence="8">
    <location>
        <position position="1"/>
    </location>
</feature>
<feature type="transmembrane region" description="Helical" evidence="7">
    <location>
        <begin position="157"/>
        <end position="175"/>
    </location>
</feature>
<evidence type="ECO:0000256" key="5">
    <source>
        <dbReference type="ARBA" id="ARBA00023136"/>
    </source>
</evidence>
<keyword evidence="9" id="KW-1185">Reference proteome</keyword>
<feature type="transmembrane region" description="Helical" evidence="7">
    <location>
        <begin position="93"/>
        <end position="114"/>
    </location>
</feature>
<proteinExistence type="predicted"/>
<evidence type="ECO:0000256" key="1">
    <source>
        <dbReference type="ARBA" id="ARBA00004141"/>
    </source>
</evidence>
<evidence type="ECO:0000256" key="4">
    <source>
        <dbReference type="ARBA" id="ARBA00023133"/>
    </source>
</evidence>
<comment type="pathway">
    <text evidence="6">Porphyrin-containing compound metabolism.</text>
</comment>